<dbReference type="Proteomes" id="UP000000925">
    <property type="component" value="Chromosome"/>
</dbReference>
<proteinExistence type="predicted"/>
<dbReference type="Gene3D" id="3.40.50.1240">
    <property type="entry name" value="Phosphoglycerate mutase-like"/>
    <property type="match status" value="1"/>
</dbReference>
<dbReference type="EMBL" id="CP001998">
    <property type="protein sequence ID" value="ADE54739.1"/>
    <property type="molecule type" value="Genomic_DNA"/>
</dbReference>
<dbReference type="SMART" id="SM00855">
    <property type="entry name" value="PGAM"/>
    <property type="match status" value="1"/>
</dbReference>
<dbReference type="KEGG" id="caa:Caka_1720"/>
<dbReference type="SUPFAM" id="SSF53254">
    <property type="entry name" value="Phosphoglycerate mutase-like"/>
    <property type="match status" value="1"/>
</dbReference>
<dbReference type="STRING" id="583355.Caka_1720"/>
<dbReference type="HOGENOM" id="CLU_084603_2_3_0"/>
<dbReference type="Pfam" id="PF00300">
    <property type="entry name" value="His_Phos_1"/>
    <property type="match status" value="1"/>
</dbReference>
<sequence length="161" mass="18321">MKIYLLRHAKSNPGYPDATRDLSDLGRRHVRRLGAFLCQQPRFQPEVLWCSPLTRAEQTAELFEQAWGRSVADRRSVECLEPERDPTSLVERLAEHSSDVLIVGHNPNLEILASILCSGERARSRVRMKAASLLCLAWNPVPSYGQMGPCELEWLLDPRML</sequence>
<gene>
    <name evidence="1" type="ordered locus">Caka_1720</name>
</gene>
<accession>D5EJZ0</accession>
<organism evidence="1 2">
    <name type="scientific">Coraliomargarita akajimensis (strain DSM 45221 / IAM 15411 / JCM 23193 / KCTC 12865 / 04OKA010-24)</name>
    <dbReference type="NCBI Taxonomy" id="583355"/>
    <lineage>
        <taxon>Bacteria</taxon>
        <taxon>Pseudomonadati</taxon>
        <taxon>Verrucomicrobiota</taxon>
        <taxon>Opitutia</taxon>
        <taxon>Puniceicoccales</taxon>
        <taxon>Coraliomargaritaceae</taxon>
        <taxon>Coraliomargarita</taxon>
    </lineage>
</organism>
<dbReference type="InterPro" id="IPR029033">
    <property type="entry name" value="His_PPase_superfam"/>
</dbReference>
<evidence type="ECO:0000313" key="2">
    <source>
        <dbReference type="Proteomes" id="UP000000925"/>
    </source>
</evidence>
<dbReference type="eggNOG" id="COG2062">
    <property type="taxonomic scope" value="Bacteria"/>
</dbReference>
<evidence type="ECO:0000313" key="1">
    <source>
        <dbReference type="EMBL" id="ADE54739.1"/>
    </source>
</evidence>
<name>D5EJZ0_CORAD</name>
<dbReference type="CDD" id="cd07067">
    <property type="entry name" value="HP_PGM_like"/>
    <property type="match status" value="1"/>
</dbReference>
<protein>
    <submittedName>
        <fullName evidence="1">Putative phosphohistidine phosphatase, SixA</fullName>
    </submittedName>
</protein>
<dbReference type="RefSeq" id="WP_013043461.1">
    <property type="nucleotide sequence ID" value="NC_014008.1"/>
</dbReference>
<reference evidence="1 2" key="1">
    <citation type="journal article" date="2010" name="Stand. Genomic Sci.">
        <title>Complete genome sequence of Coraliomargarita akajimensis type strain (04OKA010-24).</title>
        <authorList>
            <person name="Mavromatis K."/>
            <person name="Abt B."/>
            <person name="Brambilla E."/>
            <person name="Lapidus A."/>
            <person name="Copeland A."/>
            <person name="Deshpande S."/>
            <person name="Nolan M."/>
            <person name="Lucas S."/>
            <person name="Tice H."/>
            <person name="Cheng J.F."/>
            <person name="Han C."/>
            <person name="Detter J.C."/>
            <person name="Woyke T."/>
            <person name="Goodwin L."/>
            <person name="Pitluck S."/>
            <person name="Held B."/>
            <person name="Brettin T."/>
            <person name="Tapia R."/>
            <person name="Ivanova N."/>
            <person name="Mikhailova N."/>
            <person name="Pati A."/>
            <person name="Liolios K."/>
            <person name="Chen A."/>
            <person name="Palaniappan K."/>
            <person name="Land M."/>
            <person name="Hauser L."/>
            <person name="Chang Y.J."/>
            <person name="Jeffries C.D."/>
            <person name="Rohde M."/>
            <person name="Goker M."/>
            <person name="Bristow J."/>
            <person name="Eisen J.A."/>
            <person name="Markowitz V."/>
            <person name="Hugenholtz P."/>
            <person name="Klenk H.P."/>
            <person name="Kyrpides N.C."/>
        </authorList>
    </citation>
    <scope>NUCLEOTIDE SEQUENCE [LARGE SCALE GENOMIC DNA]</scope>
    <source>
        <strain evidence="2">DSM 45221 / IAM 15411 / JCM 23193 / KCTC 12865</strain>
    </source>
</reference>
<keyword evidence="2" id="KW-1185">Reference proteome</keyword>
<dbReference type="AlphaFoldDB" id="D5EJZ0"/>
<dbReference type="InterPro" id="IPR013078">
    <property type="entry name" value="His_Pase_superF_clade-1"/>
</dbReference>